<evidence type="ECO:0000256" key="5">
    <source>
        <dbReference type="ARBA" id="ARBA00023242"/>
    </source>
</evidence>
<dbReference type="GO" id="GO:0005737">
    <property type="term" value="C:cytoplasm"/>
    <property type="evidence" value="ECO:0007669"/>
    <property type="project" value="TreeGrafter"/>
</dbReference>
<dbReference type="Gene3D" id="3.90.228.10">
    <property type="match status" value="1"/>
</dbReference>
<dbReference type="GO" id="GO:0003714">
    <property type="term" value="F:transcription corepressor activity"/>
    <property type="evidence" value="ECO:0007669"/>
    <property type="project" value="TreeGrafter"/>
</dbReference>
<dbReference type="Proteomes" id="UP001152797">
    <property type="component" value="Unassembled WGS sequence"/>
</dbReference>
<evidence type="ECO:0000256" key="1">
    <source>
        <dbReference type="ARBA" id="ARBA00004123"/>
    </source>
</evidence>
<dbReference type="GO" id="GO:0016757">
    <property type="term" value="F:glycosyltransferase activity"/>
    <property type="evidence" value="ECO:0007669"/>
    <property type="project" value="UniProtKB-KW"/>
</dbReference>
<keyword evidence="5" id="KW-0539">Nucleus</keyword>
<accession>A0A9P1FDZ8</accession>
<organism evidence="6">
    <name type="scientific">Cladocopium goreaui</name>
    <dbReference type="NCBI Taxonomy" id="2562237"/>
    <lineage>
        <taxon>Eukaryota</taxon>
        <taxon>Sar</taxon>
        <taxon>Alveolata</taxon>
        <taxon>Dinophyceae</taxon>
        <taxon>Suessiales</taxon>
        <taxon>Symbiodiniaceae</taxon>
        <taxon>Cladocopium</taxon>
    </lineage>
</organism>
<evidence type="ECO:0000313" key="6">
    <source>
        <dbReference type="EMBL" id="CAI3972501.1"/>
    </source>
</evidence>
<evidence type="ECO:0000256" key="3">
    <source>
        <dbReference type="ARBA" id="ARBA00022679"/>
    </source>
</evidence>
<dbReference type="SUPFAM" id="SSF56399">
    <property type="entry name" value="ADP-ribosylation"/>
    <property type="match status" value="1"/>
</dbReference>
<keyword evidence="8" id="KW-1185">Reference proteome</keyword>
<protein>
    <recommendedName>
        <fullName evidence="9">PARP</fullName>
    </recommendedName>
</protein>
<dbReference type="EMBL" id="CAMXCT030000014">
    <property type="protein sequence ID" value="CAL4759813.1"/>
    <property type="molecule type" value="Genomic_DNA"/>
</dbReference>
<dbReference type="PANTHER" id="PTHR14453">
    <property type="entry name" value="PARP/ZINC FINGER CCCH TYPE DOMAIN CONTAINING PROTEIN"/>
    <property type="match status" value="1"/>
</dbReference>
<dbReference type="GO" id="GO:0010629">
    <property type="term" value="P:negative regulation of gene expression"/>
    <property type="evidence" value="ECO:0007669"/>
    <property type="project" value="TreeGrafter"/>
</dbReference>
<keyword evidence="4" id="KW-0520">NAD</keyword>
<evidence type="ECO:0000313" key="8">
    <source>
        <dbReference type="Proteomes" id="UP001152797"/>
    </source>
</evidence>
<dbReference type="InterPro" id="IPR052056">
    <property type="entry name" value="Mono-ARTD/PARP"/>
</dbReference>
<keyword evidence="2" id="KW-0328">Glycosyltransferase</keyword>
<name>A0A9P1FDZ8_9DINO</name>
<dbReference type="PANTHER" id="PTHR14453:SF67">
    <property type="entry name" value="POLY [ADP-RIBOSE] POLYMERASE"/>
    <property type="match status" value="1"/>
</dbReference>
<gene>
    <name evidence="6" type="ORF">C1SCF055_LOCUS1080</name>
</gene>
<reference evidence="7 8" key="2">
    <citation type="submission" date="2024-05" db="EMBL/GenBank/DDBJ databases">
        <authorList>
            <person name="Chen Y."/>
            <person name="Shah S."/>
            <person name="Dougan E. K."/>
            <person name="Thang M."/>
            <person name="Chan C."/>
        </authorList>
    </citation>
    <scope>NUCLEOTIDE SEQUENCE [LARGE SCALE GENOMIC DNA]</scope>
</reference>
<dbReference type="EMBL" id="CAMXCT010000014">
    <property type="protein sequence ID" value="CAI3972501.1"/>
    <property type="molecule type" value="Genomic_DNA"/>
</dbReference>
<evidence type="ECO:0000256" key="2">
    <source>
        <dbReference type="ARBA" id="ARBA00022676"/>
    </source>
</evidence>
<evidence type="ECO:0008006" key="9">
    <source>
        <dbReference type="Google" id="ProtNLM"/>
    </source>
</evidence>
<dbReference type="OrthoDB" id="6133115at2759"/>
<evidence type="ECO:0000256" key="4">
    <source>
        <dbReference type="ARBA" id="ARBA00023027"/>
    </source>
</evidence>
<keyword evidence="3" id="KW-0808">Transferase</keyword>
<comment type="subcellular location">
    <subcellularLocation>
        <location evidence="1">Nucleus</location>
    </subcellularLocation>
</comment>
<dbReference type="EMBL" id="CAMXCT020000014">
    <property type="protein sequence ID" value="CAL1125876.1"/>
    <property type="molecule type" value="Genomic_DNA"/>
</dbReference>
<evidence type="ECO:0000313" key="7">
    <source>
        <dbReference type="EMBL" id="CAL4759813.1"/>
    </source>
</evidence>
<dbReference type="AlphaFoldDB" id="A0A9P1FDZ8"/>
<reference evidence="6" key="1">
    <citation type="submission" date="2022-10" db="EMBL/GenBank/DDBJ databases">
        <authorList>
            <person name="Chen Y."/>
            <person name="Dougan E. K."/>
            <person name="Chan C."/>
            <person name="Rhodes N."/>
            <person name="Thang M."/>
        </authorList>
    </citation>
    <scope>NUCLEOTIDE SEQUENCE</scope>
</reference>
<proteinExistence type="predicted"/>
<comment type="caution">
    <text evidence="6">The sequence shown here is derived from an EMBL/GenBank/DDBJ whole genome shotgun (WGS) entry which is preliminary data.</text>
</comment>
<sequence length="174" mass="19134">MNPGMWQYISILKIERVENGMQEDGSAEPYYKALQRGIENQGVSFVPGLHTRWVFHGSSAVESIVSNPISGFQPLMSGTRGNALWGPGTYFARDAKYVYDGGFCGPSMDGSRQILLCLLMNGFVCLGDPEHKGVLPFRQGRHRYNASVDSLSNPEIFVTQSPGAAYPAYVITFS</sequence>
<dbReference type="GO" id="GO:0005634">
    <property type="term" value="C:nucleus"/>
    <property type="evidence" value="ECO:0007669"/>
    <property type="project" value="UniProtKB-SubCell"/>
</dbReference>